<dbReference type="PROSITE" id="PS50086">
    <property type="entry name" value="TBC_RABGAP"/>
    <property type="match status" value="1"/>
</dbReference>
<evidence type="ECO:0000313" key="4">
    <source>
        <dbReference type="EMBL" id="TKA28832.1"/>
    </source>
</evidence>
<dbReference type="GO" id="GO:0005096">
    <property type="term" value="F:GTPase activator activity"/>
    <property type="evidence" value="ECO:0007669"/>
    <property type="project" value="UniProtKB-KW"/>
</dbReference>
<feature type="compositionally biased region" description="Low complexity" evidence="2">
    <location>
        <begin position="638"/>
        <end position="649"/>
    </location>
</feature>
<dbReference type="InterPro" id="IPR035969">
    <property type="entry name" value="Rab-GAP_TBC_sf"/>
</dbReference>
<dbReference type="Proteomes" id="UP000310066">
    <property type="component" value="Unassembled WGS sequence"/>
</dbReference>
<feature type="compositionally biased region" description="Polar residues" evidence="2">
    <location>
        <begin position="626"/>
        <end position="637"/>
    </location>
</feature>
<feature type="region of interest" description="Disordered" evidence="2">
    <location>
        <begin position="558"/>
        <end position="695"/>
    </location>
</feature>
<feature type="region of interest" description="Disordered" evidence="2">
    <location>
        <begin position="714"/>
        <end position="797"/>
    </location>
</feature>
<evidence type="ECO:0000259" key="3">
    <source>
        <dbReference type="PROSITE" id="PS50086"/>
    </source>
</evidence>
<dbReference type="InterPro" id="IPR000195">
    <property type="entry name" value="Rab-GAP-TBC_dom"/>
</dbReference>
<accession>A0A4U0U2U8</accession>
<dbReference type="SUPFAM" id="SSF47923">
    <property type="entry name" value="Ypt/Rab-GAP domain of gyp1p"/>
    <property type="match status" value="2"/>
</dbReference>
<evidence type="ECO:0000256" key="2">
    <source>
        <dbReference type="SAM" id="MobiDB-lite"/>
    </source>
</evidence>
<dbReference type="EMBL" id="NAJP01000114">
    <property type="protein sequence ID" value="TKA28832.1"/>
    <property type="molecule type" value="Genomic_DNA"/>
</dbReference>
<sequence>MRSLQDASASWQDLKQYKTLKDLQEAVRLDGGHTSPAASSGLRSACWKTFLLFDSVDTVIWPKTLASSRSAYNSLRMHFLSQLDNQDELSDPMDDEADSATWTAIHKDEELRAEIQQDVDRCMPENLYFRQPDTQRTLLDILFIWAKLNPDINYRQGMHELLAPILWVVERDAIDLGPSSRALGEDATVRVVFDAESIEHDAFALFSQVMRSAKGFYEPGPSLPHAGENAIVHRSRRIFEEMLPKVDPELAQHLRTNDIVPQIFLMRWIRLLFGREFGFDDVLSMWDVIFAEDPTLEIVDHICLSMILRIRWELLDADYNSALTLLLRYPSASPDQNHNDPSQSLVLDALYLRSHPDTDGSGYLILKYTGRPLQPLHRPATPPALQRNITAFSGIPNLLDTSPSSPSFPGRRQPTNLEAVLQSTARTLYARGGKAVRGAVEEVHKRAQEIQKSPTPSLPSRAEHASRDSRMLERRLRALEKRNQMLAELLEGAVGELWDVQGLLAGPDGAERLQIVEKQREAHVEALSLAIAKVQYVQVYLGDASLPVPEMYAAEDPVEDTGEADSGPLMQSGSEGEERSGPDEVDPTRDDVLGESREHVTPVIKTSPTTTRYDAPAHDLADPSTFEVNSGETTPTNEEPAAAVPEIAVQGPATDDNSSANRSTTAGRTDAAATTSPTPTTTNEELFHTPSKRYRPALSEGSYSWMLGQDKASDSAATSASSPLGKTSALQSTKTPEKAKVGTGLFGNGDGGADGDNDGITVVHSSRRKRSGKQRAVVERLDGDHGALAADRARGAT</sequence>
<dbReference type="FunFam" id="1.10.8.270:FF:000031">
    <property type="entry name" value="TBC1 domain family member 5"/>
    <property type="match status" value="1"/>
</dbReference>
<feature type="compositionally biased region" description="Basic and acidic residues" evidence="2">
    <location>
        <begin position="576"/>
        <end position="600"/>
    </location>
</feature>
<dbReference type="FunFam" id="1.10.472.80:FF:000038">
    <property type="entry name" value="TBC1 domain family member 5"/>
    <property type="match status" value="1"/>
</dbReference>
<dbReference type="AlphaFoldDB" id="A0A4U0U2U8"/>
<feature type="region of interest" description="Disordered" evidence="2">
    <location>
        <begin position="448"/>
        <end position="469"/>
    </location>
</feature>
<feature type="domain" description="Rab-GAP TBC" evidence="3">
    <location>
        <begin position="37"/>
        <end position="293"/>
    </location>
</feature>
<gene>
    <name evidence="4" type="ORF">B0A54_16021</name>
</gene>
<dbReference type="PANTHER" id="PTHR22957">
    <property type="entry name" value="TBC1 DOMAIN FAMILY MEMBER GTPASE-ACTIVATING PROTEIN"/>
    <property type="match status" value="1"/>
</dbReference>
<reference evidence="4 5" key="1">
    <citation type="submission" date="2017-03" db="EMBL/GenBank/DDBJ databases">
        <title>Genomes of endolithic fungi from Antarctica.</title>
        <authorList>
            <person name="Coleine C."/>
            <person name="Masonjones S."/>
            <person name="Stajich J.E."/>
        </authorList>
    </citation>
    <scope>NUCLEOTIDE SEQUENCE [LARGE SCALE GENOMIC DNA]</scope>
    <source>
        <strain evidence="4 5">CCFEE 5311</strain>
    </source>
</reference>
<feature type="compositionally biased region" description="Polar residues" evidence="2">
    <location>
        <begin position="724"/>
        <end position="734"/>
    </location>
</feature>
<dbReference type="SMART" id="SM00164">
    <property type="entry name" value="TBC"/>
    <property type="match status" value="1"/>
</dbReference>
<feature type="compositionally biased region" description="Low complexity" evidence="2">
    <location>
        <begin position="664"/>
        <end position="682"/>
    </location>
</feature>
<keyword evidence="1" id="KW-0343">GTPase activation</keyword>
<name>A0A4U0U2U8_9PEZI</name>
<dbReference type="STRING" id="329885.A0A4U0U2U8"/>
<comment type="caution">
    <text evidence="4">The sequence shown here is derived from an EMBL/GenBank/DDBJ whole genome shotgun (WGS) entry which is preliminary data.</text>
</comment>
<dbReference type="OrthoDB" id="27140at2759"/>
<dbReference type="Gene3D" id="1.10.8.270">
    <property type="entry name" value="putative rabgap domain of human tbc1 domain family member 14 like domains"/>
    <property type="match status" value="1"/>
</dbReference>
<organism evidence="4 5">
    <name type="scientific">Friedmanniomyces endolithicus</name>
    <dbReference type="NCBI Taxonomy" id="329885"/>
    <lineage>
        <taxon>Eukaryota</taxon>
        <taxon>Fungi</taxon>
        <taxon>Dikarya</taxon>
        <taxon>Ascomycota</taxon>
        <taxon>Pezizomycotina</taxon>
        <taxon>Dothideomycetes</taxon>
        <taxon>Dothideomycetidae</taxon>
        <taxon>Mycosphaerellales</taxon>
        <taxon>Teratosphaeriaceae</taxon>
        <taxon>Friedmanniomyces</taxon>
    </lineage>
</organism>
<dbReference type="PANTHER" id="PTHR22957:SF337">
    <property type="entry name" value="TBC1 DOMAIN FAMILY MEMBER 5"/>
    <property type="match status" value="1"/>
</dbReference>
<feature type="compositionally biased region" description="Gly residues" evidence="2">
    <location>
        <begin position="744"/>
        <end position="754"/>
    </location>
</feature>
<protein>
    <recommendedName>
        <fullName evidence="3">Rab-GAP TBC domain-containing protein</fullName>
    </recommendedName>
</protein>
<proteinExistence type="predicted"/>
<feature type="compositionally biased region" description="Basic and acidic residues" evidence="2">
    <location>
        <begin position="776"/>
        <end position="797"/>
    </location>
</feature>
<evidence type="ECO:0000256" key="1">
    <source>
        <dbReference type="ARBA" id="ARBA00022468"/>
    </source>
</evidence>
<dbReference type="Pfam" id="PF00566">
    <property type="entry name" value="RabGAP-TBC"/>
    <property type="match status" value="1"/>
</dbReference>
<evidence type="ECO:0000313" key="5">
    <source>
        <dbReference type="Proteomes" id="UP000310066"/>
    </source>
</evidence>
<dbReference type="Gene3D" id="1.10.472.80">
    <property type="entry name" value="Ypt/Rab-GAP domain of gyp1p, domain 3"/>
    <property type="match status" value="1"/>
</dbReference>